<proteinExistence type="predicted"/>
<gene>
    <name evidence="1" type="ORF">EVA_11927</name>
</gene>
<dbReference type="EMBL" id="AMCI01003582">
    <property type="protein sequence ID" value="EJW99968.1"/>
    <property type="molecule type" value="Genomic_DNA"/>
</dbReference>
<organism evidence="1">
    <name type="scientific">gut metagenome</name>
    <dbReference type="NCBI Taxonomy" id="749906"/>
    <lineage>
        <taxon>unclassified sequences</taxon>
        <taxon>metagenomes</taxon>
        <taxon>organismal metagenomes</taxon>
    </lineage>
</organism>
<dbReference type="AlphaFoldDB" id="J9FZG0"/>
<protein>
    <submittedName>
        <fullName evidence="1">Uncharacterized protein</fullName>
    </submittedName>
</protein>
<comment type="caution">
    <text evidence="1">The sequence shown here is derived from an EMBL/GenBank/DDBJ whole genome shotgun (WGS) entry which is preliminary data.</text>
</comment>
<accession>J9FZG0</accession>
<evidence type="ECO:0000313" key="1">
    <source>
        <dbReference type="EMBL" id="EJW99968.1"/>
    </source>
</evidence>
<reference evidence="1" key="1">
    <citation type="journal article" date="2012" name="PLoS ONE">
        <title>Gene sets for utilization of primary and secondary nutrition supplies in the distal gut of endangered iberian lynx.</title>
        <authorList>
            <person name="Alcaide M."/>
            <person name="Messina E."/>
            <person name="Richter M."/>
            <person name="Bargiela R."/>
            <person name="Peplies J."/>
            <person name="Huws S.A."/>
            <person name="Newbold C.J."/>
            <person name="Golyshin P.N."/>
            <person name="Simon M.A."/>
            <person name="Lopez G."/>
            <person name="Yakimov M.M."/>
            <person name="Ferrer M."/>
        </authorList>
    </citation>
    <scope>NUCLEOTIDE SEQUENCE</scope>
</reference>
<sequence length="55" mass="6088">MTGSSVPLPSDMHPDNPSISTYETIYINSLYQVSGGKIVKRQNIYYNLGGTIIPR</sequence>
<name>J9FZG0_9ZZZZ</name>